<dbReference type="Proteomes" id="UP001597110">
    <property type="component" value="Unassembled WGS sequence"/>
</dbReference>
<dbReference type="PANTHER" id="PTHR30627">
    <property type="entry name" value="PEPTIDOGLYCAN D,D-TRANSPEPTIDASE"/>
    <property type="match status" value="1"/>
</dbReference>
<evidence type="ECO:0000259" key="16">
    <source>
        <dbReference type="Pfam" id="PF00905"/>
    </source>
</evidence>
<keyword evidence="11 14" id="KW-1133">Transmembrane helix</keyword>
<dbReference type="NCBIfam" id="TIGR03423">
    <property type="entry name" value="pbp2_mrdA"/>
    <property type="match status" value="1"/>
</dbReference>
<comment type="caution">
    <text evidence="14">Lacks conserved residue(s) required for the propagation of feature annotation.</text>
</comment>
<keyword evidence="13 14" id="KW-0961">Cell wall biogenesis/degradation</keyword>
<dbReference type="SUPFAM" id="SSF56601">
    <property type="entry name" value="beta-lactamase/transpeptidase-like"/>
    <property type="match status" value="1"/>
</dbReference>
<evidence type="ECO:0000256" key="2">
    <source>
        <dbReference type="ARBA" id="ARBA00004236"/>
    </source>
</evidence>
<comment type="similarity">
    <text evidence="14">Belongs to the transpeptidase family. MrdA subfamily.</text>
</comment>
<feature type="region of interest" description="Disordered" evidence="15">
    <location>
        <begin position="617"/>
        <end position="675"/>
    </location>
</feature>
<comment type="caution">
    <text evidence="18">The sequence shown here is derived from an EMBL/GenBank/DDBJ whole genome shotgun (WGS) entry which is preliminary data.</text>
</comment>
<evidence type="ECO:0000256" key="15">
    <source>
        <dbReference type="SAM" id="MobiDB-lite"/>
    </source>
</evidence>
<protein>
    <recommendedName>
        <fullName evidence="14">Peptidoglycan D,D-transpeptidase MrdA</fullName>
        <ecNumber evidence="14">3.4.16.4</ecNumber>
    </recommendedName>
    <alternativeName>
        <fullName evidence="14">Penicillin-binding protein 2</fullName>
        <shortName evidence="14">PBP-2</shortName>
    </alternativeName>
</protein>
<feature type="compositionally biased region" description="Low complexity" evidence="15">
    <location>
        <begin position="625"/>
        <end position="654"/>
    </location>
</feature>
<proteinExistence type="inferred from homology"/>
<evidence type="ECO:0000313" key="19">
    <source>
        <dbReference type="Proteomes" id="UP001597110"/>
    </source>
</evidence>
<keyword evidence="10 14" id="KW-0573">Peptidoglycan synthesis</keyword>
<comment type="catalytic activity">
    <reaction evidence="14">
        <text>Preferential cleavage: (Ac)2-L-Lys-D-Ala-|-D-Ala. Also transpeptidation of peptidyl-alanyl moieties that are N-acyl substituents of D-alanine.</text>
        <dbReference type="EC" id="3.4.16.4"/>
    </reaction>
</comment>
<reference evidence="19" key="1">
    <citation type="journal article" date="2019" name="Int. J. Syst. Evol. Microbiol.">
        <title>The Global Catalogue of Microorganisms (GCM) 10K type strain sequencing project: providing services to taxonomists for standard genome sequencing and annotation.</title>
        <authorList>
            <consortium name="The Broad Institute Genomics Platform"/>
            <consortium name="The Broad Institute Genome Sequencing Center for Infectious Disease"/>
            <person name="Wu L."/>
            <person name="Ma J."/>
        </authorList>
    </citation>
    <scope>NUCLEOTIDE SEQUENCE [LARGE SCALE GENOMIC DNA]</scope>
    <source>
        <strain evidence="19">CCUG 55585</strain>
    </source>
</reference>
<evidence type="ECO:0000256" key="5">
    <source>
        <dbReference type="ARBA" id="ARBA00022645"/>
    </source>
</evidence>
<evidence type="ECO:0000256" key="10">
    <source>
        <dbReference type="ARBA" id="ARBA00022984"/>
    </source>
</evidence>
<dbReference type="InterPro" id="IPR001460">
    <property type="entry name" value="PCN-bd_Tpept"/>
</dbReference>
<dbReference type="HAMAP" id="MF_02081">
    <property type="entry name" value="MrdA_transpept"/>
    <property type="match status" value="1"/>
</dbReference>
<accession>A0ABW2Y9I2</accession>
<dbReference type="Gene3D" id="3.40.710.10">
    <property type="entry name" value="DD-peptidase/beta-lactamase superfamily"/>
    <property type="match status" value="1"/>
</dbReference>
<dbReference type="InterPro" id="IPR036138">
    <property type="entry name" value="PBP_dimer_sf"/>
</dbReference>
<keyword evidence="5 14" id="KW-0121">Carboxypeptidase</keyword>
<evidence type="ECO:0000256" key="1">
    <source>
        <dbReference type="ARBA" id="ARBA00004167"/>
    </source>
</evidence>
<dbReference type="InterPro" id="IPR005311">
    <property type="entry name" value="PBP_dimer"/>
</dbReference>
<dbReference type="PANTHER" id="PTHR30627:SF2">
    <property type="entry name" value="PEPTIDOGLYCAN D,D-TRANSPEPTIDASE MRDA"/>
    <property type="match status" value="1"/>
</dbReference>
<evidence type="ECO:0000256" key="4">
    <source>
        <dbReference type="ARBA" id="ARBA00022519"/>
    </source>
</evidence>
<keyword evidence="6 14" id="KW-0645">Protease</keyword>
<keyword evidence="8 14" id="KW-0378">Hydrolase</keyword>
<organism evidence="18 19">
    <name type="scientific">Lysobacter brunescens</name>
    <dbReference type="NCBI Taxonomy" id="262323"/>
    <lineage>
        <taxon>Bacteria</taxon>
        <taxon>Pseudomonadati</taxon>
        <taxon>Pseudomonadota</taxon>
        <taxon>Gammaproteobacteria</taxon>
        <taxon>Lysobacterales</taxon>
        <taxon>Lysobacteraceae</taxon>
        <taxon>Lysobacter</taxon>
    </lineage>
</organism>
<dbReference type="Pfam" id="PF03717">
    <property type="entry name" value="PBP_dimer"/>
    <property type="match status" value="1"/>
</dbReference>
<evidence type="ECO:0000256" key="12">
    <source>
        <dbReference type="ARBA" id="ARBA00023136"/>
    </source>
</evidence>
<keyword evidence="12 14" id="KW-0472">Membrane</keyword>
<dbReference type="SUPFAM" id="SSF56519">
    <property type="entry name" value="Penicillin binding protein dimerisation domain"/>
    <property type="match status" value="1"/>
</dbReference>
<evidence type="ECO:0000313" key="18">
    <source>
        <dbReference type="EMBL" id="MFD0725207.1"/>
    </source>
</evidence>
<keyword evidence="3 14" id="KW-1003">Cell membrane</keyword>
<evidence type="ECO:0000259" key="17">
    <source>
        <dbReference type="Pfam" id="PF03717"/>
    </source>
</evidence>
<keyword evidence="9 14" id="KW-0133">Cell shape</keyword>
<keyword evidence="7 14" id="KW-0812">Transmembrane</keyword>
<keyword evidence="19" id="KW-1185">Reference proteome</keyword>
<dbReference type="InterPro" id="IPR012338">
    <property type="entry name" value="Beta-lactam/transpept-like"/>
</dbReference>
<sequence length="675" mass="73281">MRRRYIRDSALEAEQFRRRAALGFLCVGLALAGLAGWYFKLQVLDHTDYAKKSQENRVKQRPEVPARGLIYDRKGRVLADNVPAYRLDVVPAEAGDIDALVASLSKIIALTPEDIARFHETRRATRSFLPVTLRLKITDEEAARFAVDRWRYPGVELVPYLTRRYPYGDLFGHVIGYVGRIDKRDLEKMGEGTAAFSHTGKAGLERFYDDVLRGRIGFEQIETNVEGRIIGSLGRIPATPGADLRLSIDADLQRAASIAFGDLTGSAVAVDPRTGEVLAMVSLPAYDPNLFVNGISHTDYRRFMDDPARPLFNRNVLGGVAPGSTLKPLITLAGMDSGLRTADDRVLSTGEFRIPGQKRGYRDSHGGGHGWTDARKAIADSVNTYYYKLSLDMGIRRFDEYLALYGFGAPTGIDMSGESGGILPSPEWKAKNAKKQGSWYLGDTVITSIGQGFWKATPLQLAQGTAALADDGRLRRPHLVKDRRDDFDKPWTPLEQPPPRLISRSPAHLQVVREGMIRTVHGPGGTARAISHGIPYLIAGKTGTAQVISRRGSASLDPKKLPMHLRHRALFVGYAPADNPTIALAVVVEGGGYGGSTAAPIARKIFDAWLLGKMPEEPEKPATPVPAAAQAASPAEAAPATAATPSSPAVSQAPIASQRKPATPAAQLPRTPPTP</sequence>
<evidence type="ECO:0000256" key="11">
    <source>
        <dbReference type="ARBA" id="ARBA00022989"/>
    </source>
</evidence>
<comment type="subcellular location">
    <subcellularLocation>
        <location evidence="14">Cell inner membrane</location>
        <topology evidence="14">Single-pass membrane protein</topology>
    </subcellularLocation>
    <subcellularLocation>
        <location evidence="2">Cell membrane</location>
    </subcellularLocation>
    <subcellularLocation>
        <location evidence="1">Membrane</location>
        <topology evidence="1">Single-pass membrane protein</topology>
    </subcellularLocation>
</comment>
<dbReference type="Gene3D" id="3.90.1310.10">
    <property type="entry name" value="Penicillin-binding protein 2a (Domain 2)"/>
    <property type="match status" value="1"/>
</dbReference>
<feature type="domain" description="Penicillin-binding protein transpeptidase" evidence="16">
    <location>
        <begin position="265"/>
        <end position="606"/>
    </location>
</feature>
<dbReference type="GO" id="GO:0009002">
    <property type="term" value="F:serine-type D-Ala-D-Ala carboxypeptidase activity"/>
    <property type="evidence" value="ECO:0007669"/>
    <property type="project" value="UniProtKB-EC"/>
</dbReference>
<dbReference type="RefSeq" id="WP_386822816.1">
    <property type="nucleotide sequence ID" value="NZ_JBHTIF010000001.1"/>
</dbReference>
<feature type="active site" description="Acyl-ester intermediate" evidence="14">
    <location>
        <position position="324"/>
    </location>
</feature>
<keyword evidence="4 14" id="KW-0997">Cell inner membrane</keyword>
<evidence type="ECO:0000256" key="13">
    <source>
        <dbReference type="ARBA" id="ARBA00023316"/>
    </source>
</evidence>
<evidence type="ECO:0000256" key="7">
    <source>
        <dbReference type="ARBA" id="ARBA00022692"/>
    </source>
</evidence>
<dbReference type="InterPro" id="IPR050515">
    <property type="entry name" value="Beta-lactam/transpept"/>
</dbReference>
<evidence type="ECO:0000256" key="3">
    <source>
        <dbReference type="ARBA" id="ARBA00022475"/>
    </source>
</evidence>
<comment type="pathway">
    <text evidence="14">Cell wall biogenesis; peptidoglycan biosynthesis.</text>
</comment>
<comment type="function">
    <text evidence="14">Catalyzes cross-linking of the peptidoglycan cell wall.</text>
</comment>
<evidence type="ECO:0000256" key="14">
    <source>
        <dbReference type="HAMAP-Rule" id="MF_02081"/>
    </source>
</evidence>
<evidence type="ECO:0000256" key="9">
    <source>
        <dbReference type="ARBA" id="ARBA00022960"/>
    </source>
</evidence>
<gene>
    <name evidence="14 18" type="primary">mrdA</name>
    <name evidence="18" type="ORF">ACFQ0E_06280</name>
</gene>
<name>A0ABW2Y9I2_9GAMM</name>
<dbReference type="InterPro" id="IPR017790">
    <property type="entry name" value="Penicillin-binding_protein_2"/>
</dbReference>
<feature type="transmembrane region" description="Helical" evidence="14">
    <location>
        <begin position="20"/>
        <end position="39"/>
    </location>
</feature>
<evidence type="ECO:0000256" key="8">
    <source>
        <dbReference type="ARBA" id="ARBA00022801"/>
    </source>
</evidence>
<feature type="domain" description="Penicillin-binding protein dimerisation" evidence="17">
    <location>
        <begin position="64"/>
        <end position="232"/>
    </location>
</feature>
<dbReference type="EMBL" id="JBHTIF010000001">
    <property type="protein sequence ID" value="MFD0725207.1"/>
    <property type="molecule type" value="Genomic_DNA"/>
</dbReference>
<evidence type="ECO:0000256" key="6">
    <source>
        <dbReference type="ARBA" id="ARBA00022670"/>
    </source>
</evidence>
<dbReference type="EC" id="3.4.16.4" evidence="14"/>
<dbReference type="Pfam" id="PF00905">
    <property type="entry name" value="Transpeptidase"/>
    <property type="match status" value="1"/>
</dbReference>
<dbReference type="Gene3D" id="3.30.1390.30">
    <property type="entry name" value="Penicillin-binding protein 2a, domain 3"/>
    <property type="match status" value="1"/>
</dbReference>